<dbReference type="AlphaFoldDB" id="M3E8D0"/>
<accession>M3E8D0</accession>
<dbReference type="EMBL" id="AKWW02000030">
    <property type="protein sequence ID" value="EMF43105.1"/>
    <property type="molecule type" value="Genomic_DNA"/>
</dbReference>
<dbReference type="Proteomes" id="UP000011754">
    <property type="component" value="Unassembled WGS sequence"/>
</dbReference>
<name>M3E8D0_LEPIR</name>
<evidence type="ECO:0000313" key="2">
    <source>
        <dbReference type="Proteomes" id="UP000011754"/>
    </source>
</evidence>
<evidence type="ECO:0000313" key="1">
    <source>
        <dbReference type="EMBL" id="EMF43105.1"/>
    </source>
</evidence>
<sequence>MTSHRSLSRYVKFTIVKTENVGTSLKKPTNSGNTFENIHIIGKSPIQFRACLKTPFQCKIWVFY</sequence>
<proteinExistence type="predicted"/>
<comment type="caution">
    <text evidence="1">The sequence shown here is derived from an EMBL/GenBank/DDBJ whole genome shotgun (WGS) entry which is preliminary data.</text>
</comment>
<organism evidence="1 2">
    <name type="scientific">Leptospira interrogans serovar Lora str. TE 1992</name>
    <dbReference type="NCBI Taxonomy" id="1193028"/>
    <lineage>
        <taxon>Bacteria</taxon>
        <taxon>Pseudomonadati</taxon>
        <taxon>Spirochaetota</taxon>
        <taxon>Spirochaetia</taxon>
        <taxon>Leptospirales</taxon>
        <taxon>Leptospiraceae</taxon>
        <taxon>Leptospira</taxon>
    </lineage>
</organism>
<reference evidence="1 2" key="1">
    <citation type="submission" date="2013-01" db="EMBL/GenBank/DDBJ databases">
        <authorList>
            <person name="Harkins D.M."/>
            <person name="Durkin A.S."/>
            <person name="Brinkac L.M."/>
            <person name="Haft D.H."/>
            <person name="Selengut J.D."/>
            <person name="Sanka R."/>
            <person name="DePew J."/>
            <person name="Purushe J."/>
            <person name="Hartskeerl R.A."/>
            <person name="Ahmed A."/>
            <person name="van der Linden H."/>
            <person name="Goris M.G.A."/>
            <person name="Vinetz J.M."/>
            <person name="Sutton G.G."/>
            <person name="Nierman W.C."/>
            <person name="Fouts D.E."/>
        </authorList>
    </citation>
    <scope>NUCLEOTIDE SEQUENCE [LARGE SCALE GENOMIC DNA]</scope>
    <source>
        <strain evidence="1 2">TE 1992</strain>
    </source>
</reference>
<protein>
    <submittedName>
        <fullName evidence="1">Uncharacterized protein</fullName>
    </submittedName>
</protein>
<gene>
    <name evidence="1" type="ORF">LEP1GSC067_4161</name>
</gene>